<dbReference type="eggNOG" id="ENOG5032S1K">
    <property type="taxonomic scope" value="Bacteria"/>
</dbReference>
<dbReference type="STRING" id="207559.Dde_1636"/>
<protein>
    <submittedName>
        <fullName evidence="1">Uncharacterized protein</fullName>
    </submittedName>
</protein>
<dbReference type="EMBL" id="CP000112">
    <property type="protein sequence ID" value="ABB38433.1"/>
    <property type="molecule type" value="Genomic_DNA"/>
</dbReference>
<keyword evidence="2" id="KW-1185">Reference proteome</keyword>
<evidence type="ECO:0000313" key="1">
    <source>
        <dbReference type="EMBL" id="ABB38433.1"/>
    </source>
</evidence>
<dbReference type="KEGG" id="dde:Dde_1636"/>
<sequence>MSATVEELTVDYEEGGILVVKEIDKVILSKGAWATVLFRYKQWDNKLEDYGTDKYIIRRYRKMNGEYRAQSKFNISSPKQARMIVDALQTWLAETDEA</sequence>
<name>Q311G3_OLEA2</name>
<dbReference type="Proteomes" id="UP000002710">
    <property type="component" value="Chromosome"/>
</dbReference>
<dbReference type="AlphaFoldDB" id="Q311G3"/>
<organism evidence="1 2">
    <name type="scientific">Oleidesulfovibrio alaskensis (strain ATCC BAA-1058 / DSM 17464 / G20)</name>
    <name type="common">Desulfovibrio alaskensis</name>
    <dbReference type="NCBI Taxonomy" id="207559"/>
    <lineage>
        <taxon>Bacteria</taxon>
        <taxon>Pseudomonadati</taxon>
        <taxon>Thermodesulfobacteriota</taxon>
        <taxon>Desulfovibrionia</taxon>
        <taxon>Desulfovibrionales</taxon>
        <taxon>Desulfovibrionaceae</taxon>
        <taxon>Oleidesulfovibrio</taxon>
    </lineage>
</organism>
<reference evidence="1 2" key="1">
    <citation type="journal article" date="2011" name="J. Bacteriol.">
        <title>Complete genome sequence and updated annotation of Desulfovibrio alaskensis G20.</title>
        <authorList>
            <person name="Hauser L.J."/>
            <person name="Land M.L."/>
            <person name="Brown S.D."/>
            <person name="Larimer F."/>
            <person name="Keller K.L."/>
            <person name="Rapp-Giles B.J."/>
            <person name="Price M.N."/>
            <person name="Lin M."/>
            <person name="Bruce D.C."/>
            <person name="Detter J.C."/>
            <person name="Tapia R."/>
            <person name="Han C.S."/>
            <person name="Goodwin L.A."/>
            <person name="Cheng J.F."/>
            <person name="Pitluck S."/>
            <person name="Copeland A."/>
            <person name="Lucas S."/>
            <person name="Nolan M."/>
            <person name="Lapidus A.L."/>
            <person name="Palumbo A.V."/>
            <person name="Wall J.D."/>
        </authorList>
    </citation>
    <scope>NUCLEOTIDE SEQUENCE [LARGE SCALE GENOMIC DNA]</scope>
    <source>
        <strain evidence="2">ATCC BAA 1058 / DSM 17464 / G20</strain>
    </source>
</reference>
<gene>
    <name evidence="1" type="ordered locus">Dde_1636</name>
</gene>
<dbReference type="RefSeq" id="WP_011367587.1">
    <property type="nucleotide sequence ID" value="NC_007519.1"/>
</dbReference>
<proteinExistence type="predicted"/>
<evidence type="ECO:0000313" key="2">
    <source>
        <dbReference type="Proteomes" id="UP000002710"/>
    </source>
</evidence>
<accession>Q311G3</accession>
<dbReference type="HOGENOM" id="CLU_159855_0_0_7"/>